<protein>
    <recommendedName>
        <fullName evidence="2">Lipoprotein</fullName>
    </recommendedName>
</protein>
<dbReference type="EMBL" id="UOFD01000012">
    <property type="protein sequence ID" value="VAW50398.1"/>
    <property type="molecule type" value="Genomic_DNA"/>
</dbReference>
<sequence length="193" mass="21165">MKYQIKKIFFIALIVFGLSACVTNNLYVSRGSVEYASGETSAAVIYWRMDKGRLYSGAKYEAGDSGISLRICKRTTKEFVPDEVGKTGDLVLLGKSGDLQVSTVDAAGNISILDVAVPVNPQNKVACGRFIIEDKNGKSLLNEGNNPEIIFMCNNLAKVNHRYRYPKAKKYTFGAVKKSEYKESDAAPDACVN</sequence>
<name>A0A3B0W3G0_9ZZZZ</name>
<dbReference type="PROSITE" id="PS51257">
    <property type="entry name" value="PROKAR_LIPOPROTEIN"/>
    <property type="match status" value="1"/>
</dbReference>
<evidence type="ECO:0000313" key="1">
    <source>
        <dbReference type="EMBL" id="VAW50398.1"/>
    </source>
</evidence>
<proteinExistence type="predicted"/>
<reference evidence="1" key="1">
    <citation type="submission" date="2018-06" db="EMBL/GenBank/DDBJ databases">
        <authorList>
            <person name="Zhirakovskaya E."/>
        </authorList>
    </citation>
    <scope>NUCLEOTIDE SEQUENCE</scope>
</reference>
<dbReference type="AlphaFoldDB" id="A0A3B0W3G0"/>
<accession>A0A3B0W3G0</accession>
<evidence type="ECO:0008006" key="2">
    <source>
        <dbReference type="Google" id="ProtNLM"/>
    </source>
</evidence>
<gene>
    <name evidence="1" type="ORF">MNBD_GAMMA06-1643</name>
</gene>
<organism evidence="1">
    <name type="scientific">hydrothermal vent metagenome</name>
    <dbReference type="NCBI Taxonomy" id="652676"/>
    <lineage>
        <taxon>unclassified sequences</taxon>
        <taxon>metagenomes</taxon>
        <taxon>ecological metagenomes</taxon>
    </lineage>
</organism>